<dbReference type="OrthoDB" id="333064at2759"/>
<feature type="compositionally biased region" description="Basic and acidic residues" evidence="2">
    <location>
        <begin position="204"/>
        <end position="213"/>
    </location>
</feature>
<dbReference type="GeneID" id="25253856"/>
<comment type="similarity">
    <text evidence="1">Belongs to the AAR2 family.</text>
</comment>
<dbReference type="Pfam" id="PF20981">
    <property type="entry name" value="AAR2_1st"/>
    <property type="match status" value="1"/>
</dbReference>
<reference evidence="5" key="2">
    <citation type="submission" date="2013-10" db="EMBL/GenBank/DDBJ databases">
        <authorList>
            <person name="Aslett M."/>
        </authorList>
    </citation>
    <scope>NUCLEOTIDE SEQUENCE [LARGE SCALE GENOMIC DNA]</scope>
    <source>
        <strain evidence="5">Houghton</strain>
    </source>
</reference>
<dbReference type="VEuPathDB" id="ToxoDB:ETH2_0211400"/>
<gene>
    <name evidence="5" type="ORF">ETH_00023720</name>
</gene>
<dbReference type="InterPro" id="IPR033648">
    <property type="entry name" value="AAR2_C"/>
</dbReference>
<dbReference type="GO" id="GO:0000244">
    <property type="term" value="P:spliceosomal tri-snRNP complex assembly"/>
    <property type="evidence" value="ECO:0007669"/>
    <property type="project" value="TreeGrafter"/>
</dbReference>
<feature type="domain" description="AAR2 N-terminal" evidence="4">
    <location>
        <begin position="41"/>
        <end position="192"/>
    </location>
</feature>
<feature type="region of interest" description="Disordered" evidence="2">
    <location>
        <begin position="194"/>
        <end position="224"/>
    </location>
</feature>
<evidence type="ECO:0000256" key="1">
    <source>
        <dbReference type="ARBA" id="ARBA00006281"/>
    </source>
</evidence>
<dbReference type="InterPro" id="IPR033647">
    <property type="entry name" value="Aar2_N"/>
</dbReference>
<dbReference type="Gene3D" id="1.25.40.550">
    <property type="entry name" value="Aar2, C-terminal domain-like"/>
    <property type="match status" value="1"/>
</dbReference>
<keyword evidence="6" id="KW-1185">Reference proteome</keyword>
<feature type="region of interest" description="Disordered" evidence="2">
    <location>
        <begin position="447"/>
        <end position="486"/>
    </location>
</feature>
<feature type="domain" description="AAR2 C-terminal" evidence="3">
    <location>
        <begin position="303"/>
        <end position="433"/>
    </location>
</feature>
<reference evidence="5" key="1">
    <citation type="submission" date="2013-10" db="EMBL/GenBank/DDBJ databases">
        <title>Genomic analysis of the causative agents of coccidiosis in chickens.</title>
        <authorList>
            <person name="Reid A.J."/>
            <person name="Blake D."/>
            <person name="Billington K."/>
            <person name="Browne H."/>
            <person name="Dunn M."/>
            <person name="Hung S."/>
            <person name="Kawahara F."/>
            <person name="Miranda-Saavedra D."/>
            <person name="Mourier T."/>
            <person name="Nagra H."/>
            <person name="Otto T.D."/>
            <person name="Rawlings N."/>
            <person name="Sanchez A."/>
            <person name="Sanders M."/>
            <person name="Subramaniam C."/>
            <person name="Tay Y."/>
            <person name="Dear P."/>
            <person name="Doerig C."/>
            <person name="Gruber A."/>
            <person name="Parkinson J."/>
            <person name="Shirley M."/>
            <person name="Wan K.L."/>
            <person name="Berriman M."/>
            <person name="Tomley F."/>
            <person name="Pain A."/>
        </authorList>
    </citation>
    <scope>NUCLEOTIDE SEQUENCE [LARGE SCALE GENOMIC DNA]</scope>
    <source>
        <strain evidence="5">Houghton</strain>
    </source>
</reference>
<feature type="compositionally biased region" description="Low complexity" evidence="2">
    <location>
        <begin position="469"/>
        <end position="486"/>
    </location>
</feature>
<dbReference type="Gene3D" id="2.60.34.20">
    <property type="match status" value="1"/>
</dbReference>
<feature type="compositionally biased region" description="Basic and acidic residues" evidence="2">
    <location>
        <begin position="456"/>
        <end position="466"/>
    </location>
</feature>
<dbReference type="Pfam" id="PF05282">
    <property type="entry name" value="AAR2"/>
    <property type="match status" value="1"/>
</dbReference>
<evidence type="ECO:0000313" key="5">
    <source>
        <dbReference type="EMBL" id="CDJ41951.1"/>
    </source>
</evidence>
<dbReference type="VEuPathDB" id="ToxoDB:ETH_00023720"/>
<evidence type="ECO:0000259" key="3">
    <source>
        <dbReference type="Pfam" id="PF05282"/>
    </source>
</evidence>
<feature type="region of interest" description="Disordered" evidence="2">
    <location>
        <begin position="573"/>
        <end position="632"/>
    </location>
</feature>
<dbReference type="PANTHER" id="PTHR12689">
    <property type="entry name" value="A1 CISTRON SPLICING FACTOR AAR2-RELATED"/>
    <property type="match status" value="1"/>
</dbReference>
<dbReference type="PANTHER" id="PTHR12689:SF4">
    <property type="entry name" value="PROTEIN AAR2 HOMOLOG"/>
    <property type="match status" value="1"/>
</dbReference>
<feature type="compositionally biased region" description="Low complexity" evidence="2">
    <location>
        <begin position="576"/>
        <end position="604"/>
    </location>
</feature>
<dbReference type="AlphaFoldDB" id="U6KVH0"/>
<dbReference type="RefSeq" id="XP_013232701.1">
    <property type="nucleotide sequence ID" value="XM_013377247.1"/>
</dbReference>
<dbReference type="EMBL" id="HG675686">
    <property type="protein sequence ID" value="CDJ41951.1"/>
    <property type="molecule type" value="Genomic_DNA"/>
</dbReference>
<evidence type="ECO:0000256" key="2">
    <source>
        <dbReference type="SAM" id="MobiDB-lite"/>
    </source>
</evidence>
<proteinExistence type="inferred from homology"/>
<dbReference type="InterPro" id="IPR038514">
    <property type="entry name" value="AAR2_C_sf"/>
</dbReference>
<accession>U6KVH0</accession>
<dbReference type="InterPro" id="IPR007946">
    <property type="entry name" value="AAR2"/>
</dbReference>
<dbReference type="Proteomes" id="UP000030747">
    <property type="component" value="Unassembled WGS sequence"/>
</dbReference>
<organism evidence="5 6">
    <name type="scientific">Eimeria tenella</name>
    <name type="common">Coccidian parasite</name>
    <dbReference type="NCBI Taxonomy" id="5802"/>
    <lineage>
        <taxon>Eukaryota</taxon>
        <taxon>Sar</taxon>
        <taxon>Alveolata</taxon>
        <taxon>Apicomplexa</taxon>
        <taxon>Conoidasida</taxon>
        <taxon>Coccidia</taxon>
        <taxon>Eucoccidiorida</taxon>
        <taxon>Eimeriorina</taxon>
        <taxon>Eimeriidae</taxon>
        <taxon>Eimeria</taxon>
    </lineage>
</organism>
<dbReference type="CDD" id="cd13778">
    <property type="entry name" value="Aar2_C"/>
    <property type="match status" value="1"/>
</dbReference>
<name>U6KVH0_EIMTE</name>
<evidence type="ECO:0000313" key="6">
    <source>
        <dbReference type="Proteomes" id="UP000030747"/>
    </source>
</evidence>
<feature type="compositionally biased region" description="Basic and acidic residues" evidence="2">
    <location>
        <begin position="1"/>
        <end position="15"/>
    </location>
</feature>
<evidence type="ECO:0008006" key="7">
    <source>
        <dbReference type="Google" id="ProtNLM"/>
    </source>
</evidence>
<dbReference type="InterPro" id="IPR038516">
    <property type="entry name" value="AAR2_N_sf"/>
</dbReference>
<protein>
    <recommendedName>
        <fullName evidence="7">AAR2 protein</fullName>
    </recommendedName>
</protein>
<evidence type="ECO:0000259" key="4">
    <source>
        <dbReference type="Pfam" id="PF20981"/>
    </source>
</evidence>
<sequence>MQVKSRSEGEAEKKRSSACSGMETPEEELFPRVTAASLSSGCTLLLLRTPQQLLLGLDLAQWRVGPNFKGVRNIDFGCHFLHWAAAAPPAAAAAAAAPAAAAAAARCTYTQMRVEEALGSTGQRGEFLHFSAAQRTIVREWSSSLGRFLPLEAAAAAAAAAAADRLEFLPHLGLYPSFLRPKWRALAAHISAAAQRQQRRRARRGAEGKRGDGEGSGDAAAAPGQAAAADAAAADAAAADAAAAAAAGGEEEAARERREAAEAASCRMFYMDVRPARSAAVAAARCAAAAARRTGLDAAAAAAAAAAAVTAQCTDRSDALLLLIREHQEGFAAVLAELQMAFIAVVLGHHYPSLVHWKDLLQLVCNSERALYLYPELFSKFIDTFYAQLEQAPDELTELEPLQQNNLLTSCCAALLEFCCSVDRQAARAALKQQQVEAAAAATPAAAAAGKAAPTRRREVHDRHPDAMQTEQTQQQPPAAAEATAPAAEAAAAAQAAAAEAEIDRAVAARLAALEPQYKEVEAAAKRLCDLVRILFKTDEKRKGEMKNFSEMEQVLLALQGDEGPVVVGWTEDAADSSSNNNNNCDNNDNNNNNNGDNNGNNEDSSGKKDANLNSCDAGDSAEAEGKMQTDA</sequence>
<feature type="region of interest" description="Disordered" evidence="2">
    <location>
        <begin position="1"/>
        <end position="25"/>
    </location>
</feature>